<sequence>MSMKLYGVPGSPCVRAAMLGLTEKGIDYELVTVPPPDLKAPEHLARHPFGRMPVLDHDGFMLYETQAILRYADQAFPGPQLEPATPHETARMNQIIGIVDWYLFHAWSSGISFERLIAPRFFGRPTNEAKVEAALPEAQRCAEALESLAAAPYLTGETLTLADLHLAPHYDYFRQTPEAGTILAGKSKLARWFGEMSRRDSVKAILQH</sequence>
<evidence type="ECO:0000313" key="5">
    <source>
        <dbReference type="EMBL" id="GGF03098.1"/>
    </source>
</evidence>
<dbReference type="Gene3D" id="1.20.1050.10">
    <property type="match status" value="1"/>
</dbReference>
<dbReference type="InterPro" id="IPR010987">
    <property type="entry name" value="Glutathione-S-Trfase_C-like"/>
</dbReference>
<dbReference type="SFLD" id="SFLDG00358">
    <property type="entry name" value="Main_(cytGST)"/>
    <property type="match status" value="1"/>
</dbReference>
<reference evidence="5" key="2">
    <citation type="submission" date="2020-09" db="EMBL/GenBank/DDBJ databases">
        <authorList>
            <person name="Sun Q."/>
            <person name="Zhou Y."/>
        </authorList>
    </citation>
    <scope>NUCLEOTIDE SEQUENCE</scope>
    <source>
        <strain evidence="5">CGMCC 1.15725</strain>
    </source>
</reference>
<dbReference type="EMBL" id="BMJQ01000001">
    <property type="protein sequence ID" value="GGF03098.1"/>
    <property type="molecule type" value="Genomic_DNA"/>
</dbReference>
<dbReference type="PANTHER" id="PTHR43900">
    <property type="entry name" value="GLUTATHIONE S-TRANSFERASE RHO"/>
    <property type="match status" value="1"/>
</dbReference>
<dbReference type="GO" id="GO:0043295">
    <property type="term" value="F:glutathione binding"/>
    <property type="evidence" value="ECO:0007669"/>
    <property type="project" value="TreeGrafter"/>
</dbReference>
<dbReference type="EC" id="2.5.1.18" evidence="1"/>
<dbReference type="InterPro" id="IPR036282">
    <property type="entry name" value="Glutathione-S-Trfase_C_sf"/>
</dbReference>
<keyword evidence="2" id="KW-0808">Transferase</keyword>
<name>A0A8J2YPL1_9PROT</name>
<keyword evidence="6" id="KW-1185">Reference proteome</keyword>
<gene>
    <name evidence="5" type="primary">gst5</name>
    <name evidence="5" type="ORF">GCM10011611_05800</name>
</gene>
<dbReference type="GO" id="GO:0005737">
    <property type="term" value="C:cytoplasm"/>
    <property type="evidence" value="ECO:0007669"/>
    <property type="project" value="TreeGrafter"/>
</dbReference>
<protein>
    <recommendedName>
        <fullName evidence="1">glutathione transferase</fullName>
        <ecNumber evidence="1">2.5.1.18</ecNumber>
    </recommendedName>
</protein>
<organism evidence="5 6">
    <name type="scientific">Aliidongia dinghuensis</name>
    <dbReference type="NCBI Taxonomy" id="1867774"/>
    <lineage>
        <taxon>Bacteria</taxon>
        <taxon>Pseudomonadati</taxon>
        <taxon>Pseudomonadota</taxon>
        <taxon>Alphaproteobacteria</taxon>
        <taxon>Rhodospirillales</taxon>
        <taxon>Dongiaceae</taxon>
        <taxon>Aliidongia</taxon>
    </lineage>
</organism>
<comment type="caution">
    <text evidence="5">The sequence shown here is derived from an EMBL/GenBank/DDBJ whole genome shotgun (WGS) entry which is preliminary data.</text>
</comment>
<evidence type="ECO:0000259" key="3">
    <source>
        <dbReference type="PROSITE" id="PS50404"/>
    </source>
</evidence>
<accession>A0A8J2YPL1</accession>
<evidence type="ECO:0000259" key="4">
    <source>
        <dbReference type="PROSITE" id="PS50405"/>
    </source>
</evidence>
<dbReference type="Gene3D" id="3.40.30.10">
    <property type="entry name" value="Glutaredoxin"/>
    <property type="match status" value="1"/>
</dbReference>
<feature type="domain" description="GST C-terminal" evidence="4">
    <location>
        <begin position="85"/>
        <end position="208"/>
    </location>
</feature>
<dbReference type="RefSeq" id="WP_189042231.1">
    <property type="nucleotide sequence ID" value="NZ_BMJQ01000001.1"/>
</dbReference>
<dbReference type="PROSITE" id="PS50405">
    <property type="entry name" value="GST_CTER"/>
    <property type="match status" value="1"/>
</dbReference>
<dbReference type="Proteomes" id="UP000646365">
    <property type="component" value="Unassembled WGS sequence"/>
</dbReference>
<feature type="domain" description="GST N-terminal" evidence="3">
    <location>
        <begin position="1"/>
        <end position="80"/>
    </location>
</feature>
<dbReference type="SFLD" id="SFLDS00019">
    <property type="entry name" value="Glutathione_Transferase_(cytos"/>
    <property type="match status" value="1"/>
</dbReference>
<dbReference type="Pfam" id="PF13410">
    <property type="entry name" value="GST_C_2"/>
    <property type="match status" value="1"/>
</dbReference>
<dbReference type="SUPFAM" id="SSF52833">
    <property type="entry name" value="Thioredoxin-like"/>
    <property type="match status" value="1"/>
</dbReference>
<dbReference type="PROSITE" id="PS50404">
    <property type="entry name" value="GST_NTER"/>
    <property type="match status" value="1"/>
</dbReference>
<dbReference type="InterPro" id="IPR036249">
    <property type="entry name" value="Thioredoxin-like_sf"/>
</dbReference>
<evidence type="ECO:0000313" key="6">
    <source>
        <dbReference type="Proteomes" id="UP000646365"/>
    </source>
</evidence>
<dbReference type="InterPro" id="IPR040079">
    <property type="entry name" value="Glutathione_S-Trfase"/>
</dbReference>
<evidence type="ECO:0000256" key="2">
    <source>
        <dbReference type="ARBA" id="ARBA00022679"/>
    </source>
</evidence>
<proteinExistence type="predicted"/>
<dbReference type="GO" id="GO:0004364">
    <property type="term" value="F:glutathione transferase activity"/>
    <property type="evidence" value="ECO:0007669"/>
    <property type="project" value="UniProtKB-EC"/>
</dbReference>
<dbReference type="Pfam" id="PF13417">
    <property type="entry name" value="GST_N_3"/>
    <property type="match status" value="1"/>
</dbReference>
<dbReference type="GO" id="GO:0006749">
    <property type="term" value="P:glutathione metabolic process"/>
    <property type="evidence" value="ECO:0007669"/>
    <property type="project" value="TreeGrafter"/>
</dbReference>
<dbReference type="AlphaFoldDB" id="A0A8J2YPL1"/>
<dbReference type="InterPro" id="IPR004045">
    <property type="entry name" value="Glutathione_S-Trfase_N"/>
</dbReference>
<dbReference type="SUPFAM" id="SSF47616">
    <property type="entry name" value="GST C-terminal domain-like"/>
    <property type="match status" value="1"/>
</dbReference>
<reference evidence="5" key="1">
    <citation type="journal article" date="2014" name="Int. J. Syst. Evol. Microbiol.">
        <title>Complete genome sequence of Corynebacterium casei LMG S-19264T (=DSM 44701T), isolated from a smear-ripened cheese.</title>
        <authorList>
            <consortium name="US DOE Joint Genome Institute (JGI-PGF)"/>
            <person name="Walter F."/>
            <person name="Albersmeier A."/>
            <person name="Kalinowski J."/>
            <person name="Ruckert C."/>
        </authorList>
    </citation>
    <scope>NUCLEOTIDE SEQUENCE</scope>
    <source>
        <strain evidence="5">CGMCC 1.15725</strain>
    </source>
</reference>
<evidence type="ECO:0000256" key="1">
    <source>
        <dbReference type="ARBA" id="ARBA00012452"/>
    </source>
</evidence>
<dbReference type="PANTHER" id="PTHR43900:SF3">
    <property type="entry name" value="GLUTATHIONE S-TRANSFERASE RHO"/>
    <property type="match status" value="1"/>
</dbReference>